<feature type="domain" description="N-acetyltransferase" evidence="1">
    <location>
        <begin position="11"/>
        <end position="179"/>
    </location>
</feature>
<gene>
    <name evidence="2" type="ORF">HMPREF0545_0811</name>
</gene>
<dbReference type="Gene3D" id="3.40.630.30">
    <property type="match status" value="1"/>
</dbReference>
<evidence type="ECO:0000313" key="2">
    <source>
        <dbReference type="EMBL" id="EEJ74311.1"/>
    </source>
</evidence>
<organism evidence="2 3">
    <name type="scientific">Ligilactobacillus salivarius DSM 20555 = ATCC 11741</name>
    <dbReference type="NCBI Taxonomy" id="1423799"/>
    <lineage>
        <taxon>Bacteria</taxon>
        <taxon>Bacillati</taxon>
        <taxon>Bacillota</taxon>
        <taxon>Bacilli</taxon>
        <taxon>Lactobacillales</taxon>
        <taxon>Lactobacillaceae</taxon>
        <taxon>Ligilactobacillus</taxon>
    </lineage>
</organism>
<protein>
    <submittedName>
        <fullName evidence="2">Acetyltransferase, GNAT family</fullName>
        <ecNumber evidence="2">2.3.1.-</ecNumber>
    </submittedName>
</protein>
<keyword evidence="2" id="KW-0808">Transferase</keyword>
<keyword evidence="2" id="KW-0012">Acyltransferase</keyword>
<dbReference type="HOGENOM" id="CLU_013985_13_0_9"/>
<dbReference type="Pfam" id="PF00583">
    <property type="entry name" value="Acetyltransf_1"/>
    <property type="match status" value="1"/>
</dbReference>
<dbReference type="InterPro" id="IPR016181">
    <property type="entry name" value="Acyl_CoA_acyltransferase"/>
</dbReference>
<evidence type="ECO:0000313" key="3">
    <source>
        <dbReference type="Proteomes" id="UP000003531"/>
    </source>
</evidence>
<comment type="caution">
    <text evidence="2">The sequence shown here is derived from an EMBL/GenBank/DDBJ whole genome shotgun (WGS) entry which is preliminary data.</text>
</comment>
<sequence>MRGRKKYMAVIYTRKATIDDLDKIMSIVEDARALFKNDKIPQWQGGYPDEERFKEDINNEEAYVLVVGDEVAGIGVLTTERQENYDAIEEGSWKRDDDYAAIHRAAISSKFRGMHLSNYLFSGLITIGIQKGYKDFRIDTHPGNERMKGLSEKFGFEKRGIIYVDEKIEPIRYAYELNL</sequence>
<dbReference type="SUPFAM" id="SSF55729">
    <property type="entry name" value="Acyl-CoA N-acyltransferases (Nat)"/>
    <property type="match status" value="1"/>
</dbReference>
<proteinExistence type="predicted"/>
<dbReference type="Proteomes" id="UP000003531">
    <property type="component" value="Unassembled WGS sequence"/>
</dbReference>
<reference evidence="2 3" key="1">
    <citation type="submission" date="2009-01" db="EMBL/GenBank/DDBJ databases">
        <authorList>
            <person name="Qin X."/>
            <person name="Bachman B."/>
            <person name="Battles P."/>
            <person name="Bell A."/>
            <person name="Bess C."/>
            <person name="Bickham C."/>
            <person name="Chaboub L."/>
            <person name="Chen D."/>
            <person name="Coyle M."/>
            <person name="Deiros D.R."/>
            <person name="Dinh H."/>
            <person name="Forbes L."/>
            <person name="Fowler G."/>
            <person name="Francisco L."/>
            <person name="Fu Q."/>
            <person name="Gubbala S."/>
            <person name="Hale W."/>
            <person name="Han Y."/>
            <person name="Hemphill L."/>
            <person name="Highlander S.K."/>
            <person name="Hirani K."/>
            <person name="Hogues M."/>
            <person name="Jackson L."/>
            <person name="Jakkamsetti A."/>
            <person name="Javaid M."/>
            <person name="Jiang H."/>
            <person name="Korchina V."/>
            <person name="Kovar C."/>
            <person name="Lara F."/>
            <person name="Lee S."/>
            <person name="Mata R."/>
            <person name="Mathew T."/>
            <person name="Moen C."/>
            <person name="Morales K."/>
            <person name="Munidasa M."/>
            <person name="Nazareth L."/>
            <person name="Ngo R."/>
            <person name="Nguyen L."/>
            <person name="Okwuonu G."/>
            <person name="Ongeri F."/>
            <person name="Patil S."/>
            <person name="Petrosino J."/>
            <person name="Pham C."/>
            <person name="Pham P."/>
            <person name="Pu L.-L."/>
            <person name="Puazo M."/>
            <person name="Raj R."/>
            <person name="Reid J."/>
            <person name="Rouhana J."/>
            <person name="Saada N."/>
            <person name="Shang Y."/>
            <person name="Simmons D."/>
            <person name="Thornton R."/>
            <person name="Warren J."/>
            <person name="Weissenberger G."/>
            <person name="Zhang J."/>
            <person name="Zhang L."/>
            <person name="Zhou C."/>
            <person name="Zhu D."/>
            <person name="Muzny D."/>
            <person name="Worley K."/>
            <person name="Gibbs R."/>
        </authorList>
    </citation>
    <scope>NUCLEOTIDE SEQUENCE [LARGE SCALE GENOMIC DNA]</scope>
    <source>
        <strain evidence="2 3">ATCC 11741</strain>
    </source>
</reference>
<accession>C2EGN9</accession>
<dbReference type="InterPro" id="IPR000182">
    <property type="entry name" value="GNAT_dom"/>
</dbReference>
<dbReference type="AlphaFoldDB" id="C2EGN9"/>
<dbReference type="GO" id="GO:0016747">
    <property type="term" value="F:acyltransferase activity, transferring groups other than amino-acyl groups"/>
    <property type="evidence" value="ECO:0007669"/>
    <property type="project" value="InterPro"/>
</dbReference>
<dbReference type="EC" id="2.3.1.-" evidence="2"/>
<dbReference type="EMBL" id="ACGT01000005">
    <property type="protein sequence ID" value="EEJ74311.1"/>
    <property type="molecule type" value="Genomic_DNA"/>
</dbReference>
<dbReference type="PROSITE" id="PS51186">
    <property type="entry name" value="GNAT"/>
    <property type="match status" value="1"/>
</dbReference>
<evidence type="ECO:0000259" key="1">
    <source>
        <dbReference type="PROSITE" id="PS51186"/>
    </source>
</evidence>
<name>C2EGN9_9LACO</name>